<feature type="active site" evidence="9">
    <location>
        <position position="11"/>
    </location>
</feature>
<evidence type="ECO:0000259" key="10">
    <source>
        <dbReference type="Pfam" id="PF00288"/>
    </source>
</evidence>
<dbReference type="GO" id="GO:0050515">
    <property type="term" value="F:4-(cytidine 5'-diphospho)-2-C-methyl-D-erythritol kinase activity"/>
    <property type="evidence" value="ECO:0007669"/>
    <property type="project" value="UniProtKB-UniRule"/>
</dbReference>
<dbReference type="AlphaFoldDB" id="A0AAU7B0T9"/>
<accession>A0AAU7B0T9</accession>
<dbReference type="InterPro" id="IPR013750">
    <property type="entry name" value="GHMP_kinase_C_dom"/>
</dbReference>
<dbReference type="InterPro" id="IPR020568">
    <property type="entry name" value="Ribosomal_Su5_D2-typ_SF"/>
</dbReference>
<gene>
    <name evidence="9 12" type="primary">ispE</name>
    <name evidence="12" type="ORF">DSM112329_04354</name>
</gene>
<dbReference type="SUPFAM" id="SSF55060">
    <property type="entry name" value="GHMP Kinase, C-terminal domain"/>
    <property type="match status" value="1"/>
</dbReference>
<sequence length="283" mass="29501">MSSVHTRAPGKINVCLFVGATRPSDGRHELVSVMQAVDLCDEVWVEDADADALVCPRVSGENIVTAALARFRARSGRSEPVAITIAKAIPVAAGMAGGSADAGAVLRLLDEHCGTGLGDDVLRELAAGLGADVPAQVRPGRYLALGAGERVAARRQPRPYGVVVLPHPEPLSTPAVYREFDRLRLARPATELAALAARVQVTADDLPDALVVNDLEPAAISLCPPVGRNLERLRSAGADLVLVSGSGPTTLGLTRDLDAAVDVAARLGPEAIATRVWDPDRSS</sequence>
<dbReference type="GO" id="GO:0016114">
    <property type="term" value="P:terpenoid biosynthetic process"/>
    <property type="evidence" value="ECO:0007669"/>
    <property type="project" value="InterPro"/>
</dbReference>
<dbReference type="InterPro" id="IPR006204">
    <property type="entry name" value="GHMP_kinase_N_dom"/>
</dbReference>
<dbReference type="Pfam" id="PF00288">
    <property type="entry name" value="GHMP_kinases_N"/>
    <property type="match status" value="1"/>
</dbReference>
<dbReference type="EC" id="2.7.1.148" evidence="2 9"/>
<dbReference type="PANTHER" id="PTHR43527:SF2">
    <property type="entry name" value="4-DIPHOSPHOCYTIDYL-2-C-METHYL-D-ERYTHRITOL KINASE, CHLOROPLASTIC"/>
    <property type="match status" value="1"/>
</dbReference>
<comment type="similarity">
    <text evidence="1 9">Belongs to the GHMP kinase family. IspE subfamily.</text>
</comment>
<feature type="domain" description="GHMP kinase C-terminal" evidence="11">
    <location>
        <begin position="213"/>
        <end position="267"/>
    </location>
</feature>
<evidence type="ECO:0000256" key="2">
    <source>
        <dbReference type="ARBA" id="ARBA00012052"/>
    </source>
</evidence>
<comment type="catalytic activity">
    <reaction evidence="9">
        <text>4-CDP-2-C-methyl-D-erythritol + ATP = 4-CDP-2-C-methyl-D-erythritol 2-phosphate + ADP + H(+)</text>
        <dbReference type="Rhea" id="RHEA:18437"/>
        <dbReference type="ChEBI" id="CHEBI:15378"/>
        <dbReference type="ChEBI" id="CHEBI:30616"/>
        <dbReference type="ChEBI" id="CHEBI:57823"/>
        <dbReference type="ChEBI" id="CHEBI:57919"/>
        <dbReference type="ChEBI" id="CHEBI:456216"/>
        <dbReference type="EC" id="2.7.1.148"/>
    </reaction>
</comment>
<evidence type="ECO:0000256" key="4">
    <source>
        <dbReference type="ARBA" id="ARBA00022679"/>
    </source>
</evidence>
<keyword evidence="7 9" id="KW-0067">ATP-binding</keyword>
<dbReference type="HAMAP" id="MF_00061">
    <property type="entry name" value="IspE"/>
    <property type="match status" value="1"/>
</dbReference>
<dbReference type="PANTHER" id="PTHR43527">
    <property type="entry name" value="4-DIPHOSPHOCYTIDYL-2-C-METHYL-D-ERYTHRITOL KINASE, CHLOROPLASTIC"/>
    <property type="match status" value="1"/>
</dbReference>
<dbReference type="Gene3D" id="3.30.230.10">
    <property type="match status" value="1"/>
</dbReference>
<dbReference type="PIRSF" id="PIRSF010376">
    <property type="entry name" value="IspE"/>
    <property type="match status" value="1"/>
</dbReference>
<dbReference type="EMBL" id="CP114014">
    <property type="protein sequence ID" value="XAY07471.1"/>
    <property type="molecule type" value="Genomic_DNA"/>
</dbReference>
<name>A0AAU7B0T9_9ACTN</name>
<evidence type="ECO:0000256" key="5">
    <source>
        <dbReference type="ARBA" id="ARBA00022741"/>
    </source>
</evidence>
<dbReference type="KEGG" id="parq:DSM112329_04354"/>
<protein>
    <recommendedName>
        <fullName evidence="3 9">4-diphosphocytidyl-2-C-methyl-D-erythritol kinase</fullName>
        <shortName evidence="9">CMK</shortName>
        <ecNumber evidence="2 9">2.7.1.148</ecNumber>
    </recommendedName>
    <alternativeName>
        <fullName evidence="8 9">4-(cytidine-5'-diphospho)-2-C-methyl-D-erythritol kinase</fullName>
    </alternativeName>
</protein>
<comment type="function">
    <text evidence="9">Catalyzes the phosphorylation of the position 2 hydroxy group of 4-diphosphocytidyl-2C-methyl-D-erythritol.</text>
</comment>
<evidence type="ECO:0000256" key="7">
    <source>
        <dbReference type="ARBA" id="ARBA00022840"/>
    </source>
</evidence>
<evidence type="ECO:0000259" key="11">
    <source>
        <dbReference type="Pfam" id="PF08544"/>
    </source>
</evidence>
<feature type="active site" evidence="9">
    <location>
        <position position="132"/>
    </location>
</feature>
<reference evidence="12" key="1">
    <citation type="submission" date="2022-12" db="EMBL/GenBank/DDBJ databases">
        <title>Paraconexibacter alkalitolerans sp. nov. and Baekduia alba sp. nov., isolated from soil and emended description of the genera Paraconexibacter (Chun et al., 2020) and Baekduia (An et al., 2020).</title>
        <authorList>
            <person name="Vieira S."/>
            <person name="Huber K.J."/>
            <person name="Geppert A."/>
            <person name="Wolf J."/>
            <person name="Neumann-Schaal M."/>
            <person name="Muesken M."/>
            <person name="Overmann J."/>
        </authorList>
    </citation>
    <scope>NUCLEOTIDE SEQUENCE</scope>
    <source>
        <strain evidence="12">AEG42_29</strain>
    </source>
</reference>
<dbReference type="GO" id="GO:0019288">
    <property type="term" value="P:isopentenyl diphosphate biosynthetic process, methylerythritol 4-phosphate pathway"/>
    <property type="evidence" value="ECO:0007669"/>
    <property type="project" value="UniProtKB-UniRule"/>
</dbReference>
<proteinExistence type="inferred from homology"/>
<dbReference type="Gene3D" id="3.30.70.890">
    <property type="entry name" value="GHMP kinase, C-terminal domain"/>
    <property type="match status" value="1"/>
</dbReference>
<evidence type="ECO:0000256" key="8">
    <source>
        <dbReference type="ARBA" id="ARBA00032554"/>
    </source>
</evidence>
<feature type="binding site" evidence="9">
    <location>
        <begin position="90"/>
        <end position="100"/>
    </location>
    <ligand>
        <name>ATP</name>
        <dbReference type="ChEBI" id="CHEBI:30616"/>
    </ligand>
</feature>
<keyword evidence="9" id="KW-0414">Isoprene biosynthesis</keyword>
<evidence type="ECO:0000256" key="1">
    <source>
        <dbReference type="ARBA" id="ARBA00009684"/>
    </source>
</evidence>
<dbReference type="InterPro" id="IPR036554">
    <property type="entry name" value="GHMP_kinase_C_sf"/>
</dbReference>
<dbReference type="SUPFAM" id="SSF54211">
    <property type="entry name" value="Ribosomal protein S5 domain 2-like"/>
    <property type="match status" value="1"/>
</dbReference>
<comment type="pathway">
    <text evidence="9">Isoprenoid biosynthesis; isopentenyl diphosphate biosynthesis via DXP pathway; isopentenyl diphosphate from 1-deoxy-D-xylulose 5-phosphate: step 3/6.</text>
</comment>
<keyword evidence="6 9" id="KW-0418">Kinase</keyword>
<feature type="domain" description="GHMP kinase N-terminal" evidence="10">
    <location>
        <begin position="62"/>
        <end position="137"/>
    </location>
</feature>
<evidence type="ECO:0000313" key="12">
    <source>
        <dbReference type="EMBL" id="XAY07471.1"/>
    </source>
</evidence>
<evidence type="ECO:0000256" key="9">
    <source>
        <dbReference type="HAMAP-Rule" id="MF_00061"/>
    </source>
</evidence>
<dbReference type="InterPro" id="IPR004424">
    <property type="entry name" value="IspE"/>
</dbReference>
<dbReference type="GO" id="GO:0005524">
    <property type="term" value="F:ATP binding"/>
    <property type="evidence" value="ECO:0007669"/>
    <property type="project" value="UniProtKB-UniRule"/>
</dbReference>
<keyword evidence="5 9" id="KW-0547">Nucleotide-binding</keyword>
<organism evidence="12">
    <name type="scientific">Paraconexibacter sp. AEG42_29</name>
    <dbReference type="NCBI Taxonomy" id="2997339"/>
    <lineage>
        <taxon>Bacteria</taxon>
        <taxon>Bacillati</taxon>
        <taxon>Actinomycetota</taxon>
        <taxon>Thermoleophilia</taxon>
        <taxon>Solirubrobacterales</taxon>
        <taxon>Paraconexibacteraceae</taxon>
        <taxon>Paraconexibacter</taxon>
    </lineage>
</organism>
<dbReference type="InterPro" id="IPR014721">
    <property type="entry name" value="Ribsml_uS5_D2-typ_fold_subgr"/>
</dbReference>
<evidence type="ECO:0000256" key="3">
    <source>
        <dbReference type="ARBA" id="ARBA00017473"/>
    </source>
</evidence>
<evidence type="ECO:0000256" key="6">
    <source>
        <dbReference type="ARBA" id="ARBA00022777"/>
    </source>
</evidence>
<dbReference type="Pfam" id="PF08544">
    <property type="entry name" value="GHMP_kinases_C"/>
    <property type="match status" value="1"/>
</dbReference>
<dbReference type="RefSeq" id="WP_354698664.1">
    <property type="nucleotide sequence ID" value="NZ_CP114014.1"/>
</dbReference>
<keyword evidence="4 9" id="KW-0808">Transferase</keyword>